<dbReference type="AlphaFoldDB" id="V5WKQ9"/>
<accession>V5WKQ9</accession>
<dbReference type="GO" id="GO:0005886">
    <property type="term" value="C:plasma membrane"/>
    <property type="evidence" value="ECO:0007669"/>
    <property type="project" value="UniProtKB-SubCell"/>
</dbReference>
<keyword evidence="7 8" id="KW-0472">Membrane</keyword>
<dbReference type="InterPro" id="IPR052017">
    <property type="entry name" value="TSUP"/>
</dbReference>
<dbReference type="RefSeq" id="WP_024269309.1">
    <property type="nucleotide sequence ID" value="NC_023035.1"/>
</dbReference>
<dbReference type="EMBL" id="CP006939">
    <property type="protein sequence ID" value="AHC16412.1"/>
    <property type="molecule type" value="Genomic_DNA"/>
</dbReference>
<comment type="subcellular location">
    <subcellularLocation>
        <location evidence="1 8">Cell membrane</location>
        <topology evidence="1 8">Multi-pass membrane protein</topology>
    </subcellularLocation>
</comment>
<evidence type="ECO:0000256" key="4">
    <source>
        <dbReference type="ARBA" id="ARBA00022475"/>
    </source>
</evidence>
<keyword evidence="10" id="KW-1185">Reference proteome</keyword>
<dbReference type="STRING" id="1307761.L21SP2_3068"/>
<protein>
    <recommendedName>
        <fullName evidence="8">Probable membrane transporter protein</fullName>
    </recommendedName>
</protein>
<dbReference type="PANTHER" id="PTHR30269:SF0">
    <property type="entry name" value="MEMBRANE TRANSPORTER PROTEIN YFCA-RELATED"/>
    <property type="match status" value="1"/>
</dbReference>
<proteinExistence type="inferred from homology"/>
<feature type="transmembrane region" description="Helical" evidence="8">
    <location>
        <begin position="116"/>
        <end position="132"/>
    </location>
</feature>
<reference evidence="9 10" key="1">
    <citation type="journal article" date="2015" name="Stand. Genomic Sci.">
        <title>Complete genome sequence and description of Salinispira pacifica gen. nov., sp. nov., a novel spirochaete isolated form a hypersaline microbial mat.</title>
        <authorList>
            <person name="Ben Hania W."/>
            <person name="Joseph M."/>
            <person name="Schumann P."/>
            <person name="Bunk B."/>
            <person name="Fiebig A."/>
            <person name="Sproer C."/>
            <person name="Klenk H.P."/>
            <person name="Fardeau M.L."/>
            <person name="Spring S."/>
        </authorList>
    </citation>
    <scope>NUCLEOTIDE SEQUENCE [LARGE SCALE GENOMIC DNA]</scope>
    <source>
        <strain evidence="9 10">L21-RPul-D2</strain>
    </source>
</reference>
<dbReference type="Proteomes" id="UP000018680">
    <property type="component" value="Chromosome"/>
</dbReference>
<dbReference type="PATRIC" id="fig|1307761.3.peg.3057"/>
<evidence type="ECO:0000313" key="9">
    <source>
        <dbReference type="EMBL" id="AHC16412.1"/>
    </source>
</evidence>
<evidence type="ECO:0000256" key="1">
    <source>
        <dbReference type="ARBA" id="ARBA00004651"/>
    </source>
</evidence>
<evidence type="ECO:0000313" key="10">
    <source>
        <dbReference type="Proteomes" id="UP000018680"/>
    </source>
</evidence>
<dbReference type="KEGG" id="slr:L21SP2_3068"/>
<evidence type="ECO:0000256" key="2">
    <source>
        <dbReference type="ARBA" id="ARBA00009142"/>
    </source>
</evidence>
<feature type="transmembrane region" description="Helical" evidence="8">
    <location>
        <begin position="169"/>
        <end position="188"/>
    </location>
</feature>
<evidence type="ECO:0000256" key="8">
    <source>
        <dbReference type="RuleBase" id="RU363041"/>
    </source>
</evidence>
<evidence type="ECO:0000256" key="3">
    <source>
        <dbReference type="ARBA" id="ARBA00022448"/>
    </source>
</evidence>
<organism evidence="9 10">
    <name type="scientific">Salinispira pacifica</name>
    <dbReference type="NCBI Taxonomy" id="1307761"/>
    <lineage>
        <taxon>Bacteria</taxon>
        <taxon>Pseudomonadati</taxon>
        <taxon>Spirochaetota</taxon>
        <taxon>Spirochaetia</taxon>
        <taxon>Spirochaetales</taxon>
        <taxon>Spirochaetaceae</taxon>
        <taxon>Salinispira</taxon>
    </lineage>
</organism>
<feature type="transmembrane region" description="Helical" evidence="8">
    <location>
        <begin position="200"/>
        <end position="222"/>
    </location>
</feature>
<dbReference type="Pfam" id="PF01925">
    <property type="entry name" value="TauE"/>
    <property type="match status" value="1"/>
</dbReference>
<comment type="similarity">
    <text evidence="2 8">Belongs to the 4-toluene sulfonate uptake permease (TSUP) (TC 2.A.102) family.</text>
</comment>
<keyword evidence="3" id="KW-0813">Transport</keyword>
<keyword evidence="5 8" id="KW-0812">Transmembrane</keyword>
<evidence type="ECO:0000256" key="5">
    <source>
        <dbReference type="ARBA" id="ARBA00022692"/>
    </source>
</evidence>
<dbReference type="HOGENOM" id="CLU_045498_2_1_12"/>
<sequence>MIESGLIEQGLIHNMPVLAGLILAAAGFLAGFIDSMAGGGGMITIPVFLLTGFSPHQAIATNKLQASFGSLTATLRYRNGGLVRIREILPGIAFTLMGAASGAAAVQLLSADFLDLIIPIALSALFFFMLLRKDLGKVESKERLGRGLFYLIFGLIIGFYDGFFGPGTGSFWTIAFVTLAGMNLKRATGHTKVVNFTSNIVSLGVFLTGGNILIVPGILMGLAQIGGAWTGSHLVMKRDSSFVRIIFLSVLGVSILYLGYQAYIQ</sequence>
<dbReference type="eggNOG" id="COG0730">
    <property type="taxonomic scope" value="Bacteria"/>
</dbReference>
<keyword evidence="6 8" id="KW-1133">Transmembrane helix</keyword>
<feature type="transmembrane region" description="Helical" evidence="8">
    <location>
        <begin position="144"/>
        <end position="163"/>
    </location>
</feature>
<gene>
    <name evidence="9" type="ORF">L21SP2_3068</name>
</gene>
<keyword evidence="4 8" id="KW-1003">Cell membrane</keyword>
<evidence type="ECO:0000256" key="6">
    <source>
        <dbReference type="ARBA" id="ARBA00022989"/>
    </source>
</evidence>
<evidence type="ECO:0000256" key="7">
    <source>
        <dbReference type="ARBA" id="ARBA00023136"/>
    </source>
</evidence>
<feature type="transmembrane region" description="Helical" evidence="8">
    <location>
        <begin position="12"/>
        <end position="33"/>
    </location>
</feature>
<dbReference type="PANTHER" id="PTHR30269">
    <property type="entry name" value="TRANSMEMBRANE PROTEIN YFCA"/>
    <property type="match status" value="1"/>
</dbReference>
<dbReference type="InterPro" id="IPR002781">
    <property type="entry name" value="TM_pro_TauE-like"/>
</dbReference>
<name>V5WKQ9_9SPIO</name>
<feature type="transmembrane region" description="Helical" evidence="8">
    <location>
        <begin position="88"/>
        <end position="110"/>
    </location>
</feature>
<feature type="transmembrane region" description="Helical" evidence="8">
    <location>
        <begin position="242"/>
        <end position="260"/>
    </location>
</feature>